<feature type="domain" description="PD-(D/E)XK endonuclease-like" evidence="1">
    <location>
        <begin position="609"/>
        <end position="887"/>
    </location>
</feature>
<dbReference type="EMBL" id="AAOA02000001">
    <property type="protein sequence ID" value="EAQ99103.2"/>
    <property type="molecule type" value="Genomic_DNA"/>
</dbReference>
<dbReference type="NCBIfam" id="TIGR03623">
    <property type="entry name" value="probable DNA repair protein"/>
    <property type="match status" value="1"/>
</dbReference>
<comment type="caution">
    <text evidence="2">The sequence shown here is derived from an EMBL/GenBank/DDBJ whole genome shotgun (WGS) entry which is preliminary data.</text>
</comment>
<dbReference type="Gene3D" id="3.90.320.10">
    <property type="match status" value="1"/>
</dbReference>
<dbReference type="Pfam" id="PF12705">
    <property type="entry name" value="PDDEXK_1"/>
    <property type="match status" value="1"/>
</dbReference>
<dbReference type="eggNOG" id="COG3857">
    <property type="taxonomic scope" value="Bacteria"/>
</dbReference>
<sequence length="893" mass="100094">MSLRPLFQDMDSIARLLAEDVAILTPNRRLSRAIREAEALERQTSGQTVWPSSTVLPLRQYWIERWRFAVTRGFLAPYTLLDSAAQRLVWRQVIDQDSEGRFSLLSPTRAAALCQEASERLALWRIDPGDADTRQLFSFDEDSMAFLRWEKAFRSVLKDMDAMTPEQALEALLNCPEAMDQAVAIMSDDDLPPLHDALCRAAGECHRVAPPRQEGRVLPLRGFSEPRAELQAAARWCREQYLKDPGGRYAVVLSDMQNDRDRLEFFLRQEFDCLSKNYASLPVNFATGFRLDRVPLVRDALRILELSLPEVTVETVITLLQSRFVSPFKIHAEKREASLRRLRELARERVPQHVLHGVLEELFDRSLGAPPWDLVLQRSTNGAWQKRARSPSQWLEPFKAILNAWGWPYGTALDSLEYQQAVQWRETLDAFAAQDHVVAELSLAEAIQSLRELLGEQQFQPRTDDQAVQVLGPLETTGLQFDALWITGMSADRWPAAAQPNPYLPHSLQRQSGMPHADAAWERRWAEARWTQWLQGATEIQISYVNLVDGSEVLPSSLLSDGAVTAETSESRPDDRWLTQRAASTFESLALAAVPVSDEERVSQGVGTSVLEQQSACPFLAFAAARLAATPLPAPVAGLLPSERGTLLHRALYTLWGEIKDSENLHRIDESELEAVIDAAVGFALQGIDKARLDVLGGALLDLEQQRLRRVLLRWLEVERARDEGFTVVAREEPREHVLGGLRLRLRLDRVDELSDGSTVIVDYKSGSPGSVSQWLGDRPARPQLPLYALLEPFASGIAYASLKPGMEGFKGIGKRAFEAGIASARDHVDDDGDGETQDAPENAMEALRGHWRKALAELAEEFIGGISPVDPTVEACRYCQRFSLCRLGEELL</sequence>
<dbReference type="AlphaFoldDB" id="A4A4G8"/>
<proteinExistence type="predicted"/>
<dbReference type="HOGENOM" id="CLU_014693_0_0_6"/>
<dbReference type="STRING" id="314285.KT71_15576"/>
<gene>
    <name evidence="2" type="ORF">KT71_15576</name>
</gene>
<dbReference type="SUPFAM" id="SSF52540">
    <property type="entry name" value="P-loop containing nucleoside triphosphate hydrolases"/>
    <property type="match status" value="1"/>
</dbReference>
<reference evidence="2 3" key="1">
    <citation type="journal article" date="2007" name="Proc. Natl. Acad. Sci. U.S.A.">
        <title>Characterization of a marine gammaproteobacterium capable of aerobic anoxygenic photosynthesis.</title>
        <authorList>
            <person name="Fuchs B.M."/>
            <person name="Spring S."/>
            <person name="Teeling H."/>
            <person name="Quast C."/>
            <person name="Wulf J."/>
            <person name="Schattenhofer M."/>
            <person name="Yan S."/>
            <person name="Ferriera S."/>
            <person name="Johnson J."/>
            <person name="Glockner F.O."/>
            <person name="Amann R."/>
        </authorList>
    </citation>
    <scope>NUCLEOTIDE SEQUENCE [LARGE SCALE GENOMIC DNA]</scope>
    <source>
        <strain evidence="2">KT71</strain>
    </source>
</reference>
<dbReference type="InterPro" id="IPR011604">
    <property type="entry name" value="PDDEXK-like_dom_sf"/>
</dbReference>
<dbReference type="OrthoDB" id="9761147at2"/>
<keyword evidence="3" id="KW-1185">Reference proteome</keyword>
<evidence type="ECO:0000313" key="3">
    <source>
        <dbReference type="Proteomes" id="UP000019205"/>
    </source>
</evidence>
<dbReference type="RefSeq" id="WP_023659554.1">
    <property type="nucleotide sequence ID" value="NZ_CM002299.1"/>
</dbReference>
<evidence type="ECO:0000313" key="2">
    <source>
        <dbReference type="EMBL" id="EAQ99103.2"/>
    </source>
</evidence>
<organism evidence="2 3">
    <name type="scientific">Congregibacter litoralis KT71</name>
    <dbReference type="NCBI Taxonomy" id="314285"/>
    <lineage>
        <taxon>Bacteria</taxon>
        <taxon>Pseudomonadati</taxon>
        <taxon>Pseudomonadota</taxon>
        <taxon>Gammaproteobacteria</taxon>
        <taxon>Cellvibrionales</taxon>
        <taxon>Halieaceae</taxon>
        <taxon>Congregibacter</taxon>
    </lineage>
</organism>
<dbReference type="InterPro" id="IPR019925">
    <property type="entry name" value="DNA_repair_protein_predicted"/>
</dbReference>
<dbReference type="InterPro" id="IPR038726">
    <property type="entry name" value="PDDEXK_AddAB-type"/>
</dbReference>
<dbReference type="InterPro" id="IPR027417">
    <property type="entry name" value="P-loop_NTPase"/>
</dbReference>
<dbReference type="Proteomes" id="UP000019205">
    <property type="component" value="Chromosome"/>
</dbReference>
<evidence type="ECO:0000259" key="1">
    <source>
        <dbReference type="Pfam" id="PF12705"/>
    </source>
</evidence>
<protein>
    <submittedName>
        <fullName evidence="2">Putative DNA repair protein</fullName>
    </submittedName>
</protein>
<reference evidence="2 3" key="2">
    <citation type="journal article" date="2009" name="PLoS ONE">
        <title>The photosynthetic apparatus and its regulation in the aerobic gammaproteobacterium Congregibacter litoralis gen. nov., sp. nov.</title>
        <authorList>
            <person name="Spring S."/>
            <person name="Lunsdorf H."/>
            <person name="Fuchs B.M."/>
            <person name="Tindall B.J."/>
        </authorList>
    </citation>
    <scope>NUCLEOTIDE SEQUENCE [LARGE SCALE GENOMIC DNA]</scope>
    <source>
        <strain evidence="2">KT71</strain>
    </source>
</reference>
<name>A4A4G8_9GAMM</name>
<accession>A4A4G8</accession>